<dbReference type="GeneID" id="108627708"/>
<dbReference type="RefSeq" id="XP_017884579.1">
    <property type="nucleotide sequence ID" value="XM_018029090.2"/>
</dbReference>
<dbReference type="Gene3D" id="3.30.200.20">
    <property type="entry name" value="Phosphorylase Kinase, domain 1"/>
    <property type="match status" value="1"/>
</dbReference>
<keyword evidence="2 10" id="KW-0723">Serine/threonine-protein kinase</keyword>
<keyword evidence="6 9" id="KW-0067">ATP-binding</keyword>
<comment type="similarity">
    <text evidence="10">Belongs to the protein kinase superfamily.</text>
</comment>
<dbReference type="GO" id="GO:0004693">
    <property type="term" value="F:cyclin-dependent protein serine/threonine kinase activity"/>
    <property type="evidence" value="ECO:0007669"/>
    <property type="project" value="UniProtKB-EC"/>
</dbReference>
<dbReference type="Pfam" id="PF00069">
    <property type="entry name" value="Pkinase"/>
    <property type="match status" value="1"/>
</dbReference>
<name>A0AAJ7J4G0_9HYME</name>
<dbReference type="PROSITE" id="PS00107">
    <property type="entry name" value="PROTEIN_KINASE_ATP"/>
    <property type="match status" value="1"/>
</dbReference>
<evidence type="ECO:0000256" key="7">
    <source>
        <dbReference type="ARBA" id="ARBA00047811"/>
    </source>
</evidence>
<dbReference type="EC" id="2.7.11.22" evidence="1"/>
<dbReference type="PROSITE" id="PS00108">
    <property type="entry name" value="PROTEIN_KINASE_ST"/>
    <property type="match status" value="1"/>
</dbReference>
<reference evidence="13" key="1">
    <citation type="submission" date="2025-08" db="UniProtKB">
        <authorList>
            <consortium name="RefSeq"/>
        </authorList>
    </citation>
    <scope>IDENTIFICATION</scope>
    <source>
        <tissue evidence="13">Whole body</tissue>
    </source>
</reference>
<evidence type="ECO:0000256" key="3">
    <source>
        <dbReference type="ARBA" id="ARBA00022679"/>
    </source>
</evidence>
<dbReference type="InterPro" id="IPR050117">
    <property type="entry name" value="MAPK"/>
</dbReference>
<dbReference type="KEGG" id="ccal:108627708"/>
<comment type="catalytic activity">
    <reaction evidence="8">
        <text>L-seryl-[protein] + ATP = O-phospho-L-seryl-[protein] + ADP + H(+)</text>
        <dbReference type="Rhea" id="RHEA:17989"/>
        <dbReference type="Rhea" id="RHEA-COMP:9863"/>
        <dbReference type="Rhea" id="RHEA-COMP:11604"/>
        <dbReference type="ChEBI" id="CHEBI:15378"/>
        <dbReference type="ChEBI" id="CHEBI:29999"/>
        <dbReference type="ChEBI" id="CHEBI:30616"/>
        <dbReference type="ChEBI" id="CHEBI:83421"/>
        <dbReference type="ChEBI" id="CHEBI:456216"/>
        <dbReference type="EC" id="2.7.11.22"/>
    </reaction>
</comment>
<keyword evidence="12" id="KW-1185">Reference proteome</keyword>
<dbReference type="PANTHER" id="PTHR24055">
    <property type="entry name" value="MITOGEN-ACTIVATED PROTEIN KINASE"/>
    <property type="match status" value="1"/>
</dbReference>
<keyword evidence="3" id="KW-0808">Transferase</keyword>
<evidence type="ECO:0000256" key="6">
    <source>
        <dbReference type="ARBA" id="ARBA00022840"/>
    </source>
</evidence>
<evidence type="ECO:0000313" key="13">
    <source>
        <dbReference type="RefSeq" id="XP_017884579.1"/>
    </source>
</evidence>
<accession>A0AAJ7J4G0</accession>
<proteinExistence type="inferred from homology"/>
<dbReference type="Proteomes" id="UP000694925">
    <property type="component" value="Unplaced"/>
</dbReference>
<feature type="binding site" evidence="9">
    <location>
        <position position="33"/>
    </location>
    <ligand>
        <name>ATP</name>
        <dbReference type="ChEBI" id="CHEBI:30616"/>
    </ligand>
</feature>
<sequence>MDKYEMLEVVGEGSYGVVIKCKHYESGQFVAIKRFLETEEDHRVRKMAFREIRMLKKLHHENLVNMIEVFRQRKRFYLVFEYLDHTLLEEMEGAGNGLGWEVSKQHVCQVLRGLDFCHNNNIMHRDIKPENILVSPNGVIKLCDFGFARFVNSPNESCTDYVATRWYRAPELLVGDPRYGKAVDVWAVGCLFAEMMIGDPLFPGESDVDQLYRITKLLGGLCTKHQVIMGRSRPGRMLRHASADELVGPPKPGVTSIRKLFPTWDLLTIDFLAQCLHMDPDLRPKCQTLLHHPFFTQNKFLDTFLIQLEKTLIEESILNPLMNKKLREKNSKAEKENPVESEIKLFTNSELRWNMHLTKDAAIQPIVKLDSIKSDENQRVPSMIPAVRIRKLCYFDPISCIPYKNLPFVM</sequence>
<feature type="domain" description="Protein kinase" evidence="11">
    <location>
        <begin position="4"/>
        <end position="295"/>
    </location>
</feature>
<dbReference type="PROSITE" id="PS50011">
    <property type="entry name" value="PROTEIN_KINASE_DOM"/>
    <property type="match status" value="1"/>
</dbReference>
<dbReference type="FunFam" id="3.30.200.20:FF:000049">
    <property type="entry name" value="cyclin-dependent kinase-like 1 isoform X1"/>
    <property type="match status" value="1"/>
</dbReference>
<dbReference type="InterPro" id="IPR011009">
    <property type="entry name" value="Kinase-like_dom_sf"/>
</dbReference>
<dbReference type="AlphaFoldDB" id="A0AAJ7J4G0"/>
<evidence type="ECO:0000256" key="8">
    <source>
        <dbReference type="ARBA" id="ARBA00048367"/>
    </source>
</evidence>
<dbReference type="GO" id="GO:0005524">
    <property type="term" value="F:ATP binding"/>
    <property type="evidence" value="ECO:0007669"/>
    <property type="project" value="UniProtKB-UniRule"/>
</dbReference>
<comment type="catalytic activity">
    <reaction evidence="7">
        <text>L-threonyl-[protein] + ATP = O-phospho-L-threonyl-[protein] + ADP + H(+)</text>
        <dbReference type="Rhea" id="RHEA:46608"/>
        <dbReference type="Rhea" id="RHEA-COMP:11060"/>
        <dbReference type="Rhea" id="RHEA-COMP:11605"/>
        <dbReference type="ChEBI" id="CHEBI:15378"/>
        <dbReference type="ChEBI" id="CHEBI:30013"/>
        <dbReference type="ChEBI" id="CHEBI:30616"/>
        <dbReference type="ChEBI" id="CHEBI:61977"/>
        <dbReference type="ChEBI" id="CHEBI:456216"/>
        <dbReference type="EC" id="2.7.11.22"/>
    </reaction>
</comment>
<evidence type="ECO:0000313" key="12">
    <source>
        <dbReference type="Proteomes" id="UP000694925"/>
    </source>
</evidence>
<dbReference type="InterPro" id="IPR000719">
    <property type="entry name" value="Prot_kinase_dom"/>
</dbReference>
<keyword evidence="5" id="KW-0418">Kinase</keyword>
<organism evidence="12 13">
    <name type="scientific">Ceratina calcarata</name>
    <dbReference type="NCBI Taxonomy" id="156304"/>
    <lineage>
        <taxon>Eukaryota</taxon>
        <taxon>Metazoa</taxon>
        <taxon>Ecdysozoa</taxon>
        <taxon>Arthropoda</taxon>
        <taxon>Hexapoda</taxon>
        <taxon>Insecta</taxon>
        <taxon>Pterygota</taxon>
        <taxon>Neoptera</taxon>
        <taxon>Endopterygota</taxon>
        <taxon>Hymenoptera</taxon>
        <taxon>Apocrita</taxon>
        <taxon>Aculeata</taxon>
        <taxon>Apoidea</taxon>
        <taxon>Anthophila</taxon>
        <taxon>Apidae</taxon>
        <taxon>Ceratina</taxon>
        <taxon>Zadontomerus</taxon>
    </lineage>
</organism>
<evidence type="ECO:0000256" key="9">
    <source>
        <dbReference type="PROSITE-ProRule" id="PRU10141"/>
    </source>
</evidence>
<dbReference type="InterPro" id="IPR017441">
    <property type="entry name" value="Protein_kinase_ATP_BS"/>
</dbReference>
<evidence type="ECO:0000256" key="2">
    <source>
        <dbReference type="ARBA" id="ARBA00022527"/>
    </source>
</evidence>
<evidence type="ECO:0000256" key="4">
    <source>
        <dbReference type="ARBA" id="ARBA00022741"/>
    </source>
</evidence>
<dbReference type="Gene3D" id="1.10.510.10">
    <property type="entry name" value="Transferase(Phosphotransferase) domain 1"/>
    <property type="match status" value="1"/>
</dbReference>
<dbReference type="InterPro" id="IPR008271">
    <property type="entry name" value="Ser/Thr_kinase_AS"/>
</dbReference>
<dbReference type="SUPFAM" id="SSF56112">
    <property type="entry name" value="Protein kinase-like (PK-like)"/>
    <property type="match status" value="1"/>
</dbReference>
<evidence type="ECO:0000256" key="10">
    <source>
        <dbReference type="RuleBase" id="RU000304"/>
    </source>
</evidence>
<keyword evidence="4 9" id="KW-0547">Nucleotide-binding</keyword>
<evidence type="ECO:0000256" key="1">
    <source>
        <dbReference type="ARBA" id="ARBA00012425"/>
    </source>
</evidence>
<evidence type="ECO:0000256" key="5">
    <source>
        <dbReference type="ARBA" id="ARBA00022777"/>
    </source>
</evidence>
<evidence type="ECO:0000259" key="11">
    <source>
        <dbReference type="PROSITE" id="PS50011"/>
    </source>
</evidence>
<protein>
    <recommendedName>
        <fullName evidence="1">cyclin-dependent kinase</fullName>
        <ecNumber evidence="1">2.7.11.22</ecNumber>
    </recommendedName>
</protein>
<gene>
    <name evidence="13" type="primary">LOC108627708</name>
</gene>
<dbReference type="FunFam" id="1.10.510.10:FF:000624">
    <property type="entry name" value="Mitogen-activated protein kinase"/>
    <property type="match status" value="1"/>
</dbReference>
<dbReference type="SMART" id="SM00220">
    <property type="entry name" value="S_TKc"/>
    <property type="match status" value="1"/>
</dbReference>